<keyword evidence="10" id="KW-0067">ATP-binding</keyword>
<dbReference type="PROSITE" id="PS50885">
    <property type="entry name" value="HAMP"/>
    <property type="match status" value="1"/>
</dbReference>
<dbReference type="GO" id="GO:0005886">
    <property type="term" value="C:plasma membrane"/>
    <property type="evidence" value="ECO:0007669"/>
    <property type="project" value="UniProtKB-SubCell"/>
</dbReference>
<dbReference type="PRINTS" id="PR00344">
    <property type="entry name" value="BCTRLSENSOR"/>
</dbReference>
<evidence type="ECO:0000313" key="17">
    <source>
        <dbReference type="EMBL" id="CAG4997392.1"/>
    </source>
</evidence>
<dbReference type="InterPro" id="IPR004358">
    <property type="entry name" value="Sig_transdc_His_kin-like_C"/>
</dbReference>
<evidence type="ECO:0000259" key="15">
    <source>
        <dbReference type="PROSITE" id="PS50109"/>
    </source>
</evidence>
<dbReference type="GO" id="GO:0005524">
    <property type="term" value="F:ATP binding"/>
    <property type="evidence" value="ECO:0007669"/>
    <property type="project" value="UniProtKB-KW"/>
</dbReference>
<dbReference type="Proteomes" id="UP000680038">
    <property type="component" value="Unassembled WGS sequence"/>
</dbReference>
<dbReference type="CDD" id="cd06225">
    <property type="entry name" value="HAMP"/>
    <property type="match status" value="1"/>
</dbReference>
<dbReference type="EC" id="2.7.13.3" evidence="3"/>
<keyword evidence="9" id="KW-0418">Kinase</keyword>
<name>A0A916J9K7_9BACT</name>
<reference evidence="17" key="1">
    <citation type="submission" date="2021-04" db="EMBL/GenBank/DDBJ databases">
        <authorList>
            <person name="Rodrigo-Torres L."/>
            <person name="Arahal R. D."/>
            <person name="Lucena T."/>
        </authorList>
    </citation>
    <scope>NUCLEOTIDE SEQUENCE</scope>
    <source>
        <strain evidence="17">CECT 9275</strain>
    </source>
</reference>
<dbReference type="InterPro" id="IPR003594">
    <property type="entry name" value="HATPase_dom"/>
</dbReference>
<evidence type="ECO:0000256" key="14">
    <source>
        <dbReference type="SAM" id="Phobius"/>
    </source>
</evidence>
<dbReference type="SMART" id="SM00304">
    <property type="entry name" value="HAMP"/>
    <property type="match status" value="1"/>
</dbReference>
<dbReference type="SUPFAM" id="SSF47384">
    <property type="entry name" value="Homodimeric domain of signal transducing histidine kinase"/>
    <property type="match status" value="1"/>
</dbReference>
<keyword evidence="11 14" id="KW-1133">Transmembrane helix</keyword>
<evidence type="ECO:0000256" key="1">
    <source>
        <dbReference type="ARBA" id="ARBA00000085"/>
    </source>
</evidence>
<feature type="transmembrane region" description="Helical" evidence="14">
    <location>
        <begin position="156"/>
        <end position="181"/>
    </location>
</feature>
<evidence type="ECO:0000256" key="8">
    <source>
        <dbReference type="ARBA" id="ARBA00022741"/>
    </source>
</evidence>
<keyword evidence="12" id="KW-0902">Two-component regulatory system</keyword>
<dbReference type="GO" id="GO:0000155">
    <property type="term" value="F:phosphorelay sensor kinase activity"/>
    <property type="evidence" value="ECO:0007669"/>
    <property type="project" value="InterPro"/>
</dbReference>
<accession>A0A916J9K7</accession>
<evidence type="ECO:0000256" key="5">
    <source>
        <dbReference type="ARBA" id="ARBA00022553"/>
    </source>
</evidence>
<gene>
    <name evidence="17" type="primary">sasA_9</name>
    <name evidence="17" type="ORF">DYBT9275_01765</name>
</gene>
<keyword evidence="8" id="KW-0547">Nucleotide-binding</keyword>
<evidence type="ECO:0000256" key="10">
    <source>
        <dbReference type="ARBA" id="ARBA00022840"/>
    </source>
</evidence>
<evidence type="ECO:0000256" key="6">
    <source>
        <dbReference type="ARBA" id="ARBA00022679"/>
    </source>
</evidence>
<dbReference type="AlphaFoldDB" id="A0A916J9K7"/>
<dbReference type="Pfam" id="PF00672">
    <property type="entry name" value="HAMP"/>
    <property type="match status" value="1"/>
</dbReference>
<comment type="catalytic activity">
    <reaction evidence="1">
        <text>ATP + protein L-histidine = ADP + protein N-phospho-L-histidine.</text>
        <dbReference type="EC" id="2.7.13.3"/>
    </reaction>
</comment>
<dbReference type="Gene3D" id="6.10.340.10">
    <property type="match status" value="1"/>
</dbReference>
<proteinExistence type="predicted"/>
<evidence type="ECO:0000256" key="11">
    <source>
        <dbReference type="ARBA" id="ARBA00022989"/>
    </source>
</evidence>
<keyword evidence="18" id="KW-1185">Reference proteome</keyword>
<dbReference type="InterPro" id="IPR003660">
    <property type="entry name" value="HAMP_dom"/>
</dbReference>
<dbReference type="CDD" id="cd00082">
    <property type="entry name" value="HisKA"/>
    <property type="match status" value="1"/>
</dbReference>
<feature type="transmembrane region" description="Helical" evidence="14">
    <location>
        <begin position="7"/>
        <end position="30"/>
    </location>
</feature>
<protein>
    <recommendedName>
        <fullName evidence="3">histidine kinase</fullName>
        <ecNumber evidence="3">2.7.13.3</ecNumber>
    </recommendedName>
</protein>
<evidence type="ECO:0000256" key="9">
    <source>
        <dbReference type="ARBA" id="ARBA00022777"/>
    </source>
</evidence>
<comment type="subcellular location">
    <subcellularLocation>
        <location evidence="2">Cell membrane</location>
        <topology evidence="2">Multi-pass membrane protein</topology>
    </subcellularLocation>
</comment>
<feature type="domain" description="HAMP" evidence="16">
    <location>
        <begin position="177"/>
        <end position="230"/>
    </location>
</feature>
<dbReference type="PANTHER" id="PTHR45528:SF1">
    <property type="entry name" value="SENSOR HISTIDINE KINASE CPXA"/>
    <property type="match status" value="1"/>
</dbReference>
<evidence type="ECO:0000256" key="13">
    <source>
        <dbReference type="ARBA" id="ARBA00023136"/>
    </source>
</evidence>
<dbReference type="SUPFAM" id="SSF55874">
    <property type="entry name" value="ATPase domain of HSP90 chaperone/DNA topoisomerase II/histidine kinase"/>
    <property type="match status" value="1"/>
</dbReference>
<comment type="caution">
    <text evidence="17">The sequence shown here is derived from an EMBL/GenBank/DDBJ whole genome shotgun (WGS) entry which is preliminary data.</text>
</comment>
<evidence type="ECO:0000313" key="18">
    <source>
        <dbReference type="Proteomes" id="UP000680038"/>
    </source>
</evidence>
<dbReference type="InterPro" id="IPR036890">
    <property type="entry name" value="HATPase_C_sf"/>
</dbReference>
<dbReference type="PANTHER" id="PTHR45528">
    <property type="entry name" value="SENSOR HISTIDINE KINASE CPXA"/>
    <property type="match status" value="1"/>
</dbReference>
<dbReference type="RefSeq" id="WP_215238470.1">
    <property type="nucleotide sequence ID" value="NZ_CAJRAF010000002.1"/>
</dbReference>
<evidence type="ECO:0000256" key="3">
    <source>
        <dbReference type="ARBA" id="ARBA00012438"/>
    </source>
</evidence>
<keyword evidence="6 17" id="KW-0808">Transferase</keyword>
<dbReference type="SMART" id="SM00387">
    <property type="entry name" value="HATPase_c"/>
    <property type="match status" value="1"/>
</dbReference>
<dbReference type="Pfam" id="PF00512">
    <property type="entry name" value="HisKA"/>
    <property type="match status" value="1"/>
</dbReference>
<feature type="domain" description="Histidine kinase" evidence="15">
    <location>
        <begin position="238"/>
        <end position="455"/>
    </location>
</feature>
<dbReference type="SUPFAM" id="SSF158472">
    <property type="entry name" value="HAMP domain-like"/>
    <property type="match status" value="1"/>
</dbReference>
<dbReference type="SMART" id="SM00388">
    <property type="entry name" value="HisKA"/>
    <property type="match status" value="1"/>
</dbReference>
<keyword evidence="5" id="KW-0597">Phosphoprotein</keyword>
<evidence type="ECO:0000256" key="12">
    <source>
        <dbReference type="ARBA" id="ARBA00023012"/>
    </source>
</evidence>
<dbReference type="InterPro" id="IPR003661">
    <property type="entry name" value="HisK_dim/P_dom"/>
</dbReference>
<dbReference type="Pfam" id="PF02518">
    <property type="entry name" value="HATPase_c"/>
    <property type="match status" value="1"/>
</dbReference>
<dbReference type="InterPro" id="IPR036097">
    <property type="entry name" value="HisK_dim/P_sf"/>
</dbReference>
<evidence type="ECO:0000256" key="4">
    <source>
        <dbReference type="ARBA" id="ARBA00022475"/>
    </source>
</evidence>
<keyword evidence="13 14" id="KW-0472">Membrane</keyword>
<dbReference type="Gene3D" id="3.30.565.10">
    <property type="entry name" value="Histidine kinase-like ATPase, C-terminal domain"/>
    <property type="match status" value="1"/>
</dbReference>
<keyword evidence="7 14" id="KW-0812">Transmembrane</keyword>
<evidence type="ECO:0000256" key="7">
    <source>
        <dbReference type="ARBA" id="ARBA00022692"/>
    </source>
</evidence>
<dbReference type="PROSITE" id="PS50109">
    <property type="entry name" value="HIS_KIN"/>
    <property type="match status" value="1"/>
</dbReference>
<dbReference type="InterPro" id="IPR050398">
    <property type="entry name" value="HssS/ArlS-like"/>
</dbReference>
<organism evidence="17 18">
    <name type="scientific">Dyadobacter helix</name>
    <dbReference type="NCBI Taxonomy" id="2822344"/>
    <lineage>
        <taxon>Bacteria</taxon>
        <taxon>Pseudomonadati</taxon>
        <taxon>Bacteroidota</taxon>
        <taxon>Cytophagia</taxon>
        <taxon>Cytophagales</taxon>
        <taxon>Spirosomataceae</taxon>
        <taxon>Dyadobacter</taxon>
    </lineage>
</organism>
<dbReference type="InterPro" id="IPR005467">
    <property type="entry name" value="His_kinase_dom"/>
</dbReference>
<evidence type="ECO:0000256" key="2">
    <source>
        <dbReference type="ARBA" id="ARBA00004651"/>
    </source>
</evidence>
<dbReference type="Gene3D" id="1.10.287.130">
    <property type="match status" value="1"/>
</dbReference>
<evidence type="ECO:0000259" key="16">
    <source>
        <dbReference type="PROSITE" id="PS50885"/>
    </source>
</evidence>
<sequence>MKIQNKIALIFTILTASIILALSVFIYIFASDSISASFFHRLEVRADIVGHAALDENKSKTSIYYDIKEKHLRDLPFEQHRFIKNGELEKAKAIRRQLPVPPSFYDNIVRKEPARFSQNDTSYVGLNIRQAGENIIIISSAVDFYGLEEMENLKSVLVTGFLISLVFVFTFGKLFSAQIFFPIRRIIRNVKGISAHNLHQRLAIDGSKDEIADLSKTFNDMLDRLEITFEMQNNFVSNASHEFKTPLTVISGEAQLGLSLPGLPDTARDSFRAIYQESEKLEHLANSMLNLAQTGFEGKKEQWDKLRMDELIISVKEAVDKIFPDNQVVINFDKLPDDEQLLIINGNAMLLKAAFTNIVLNSCKYSDNQKVEILISTDKHHVTVEITDKGIGIPDREISQIFVPFFRASNTKKYKGYGIGLPLANNIIKMHQGTVIVNSEVGIGTRFITRFPFGN</sequence>
<dbReference type="EMBL" id="CAJRAF010000002">
    <property type="protein sequence ID" value="CAG4997392.1"/>
    <property type="molecule type" value="Genomic_DNA"/>
</dbReference>
<keyword evidence="4" id="KW-1003">Cell membrane</keyword>